<reference evidence="2 3" key="1">
    <citation type="journal article" date="2018" name="Genome Announc.">
        <title>Genome Sequence of Geothermobacter sp. HR-1 Iron Reducer from the Loihi Seamount.</title>
        <authorList>
            <person name="Smith H."/>
            <person name="Abuyen K."/>
            <person name="Tremblay J."/>
            <person name="Savalia P."/>
            <person name="Perez-Rodriguez I."/>
            <person name="Emerson D."/>
            <person name="Tully B."/>
            <person name="Amend J."/>
        </authorList>
    </citation>
    <scope>NUCLEOTIDE SEQUENCE [LARGE SCALE GENOMIC DNA]</scope>
    <source>
        <strain evidence="2 3">HR-1</strain>
    </source>
</reference>
<dbReference type="InterPro" id="IPR013976">
    <property type="entry name" value="HDOD"/>
</dbReference>
<name>A0A2K2HEJ1_9BACT</name>
<accession>A0A2K2HEJ1</accession>
<sequence length="456" mass="50764">MLPDPHSAPFVAGKKTKINSFQVDKNRAEKVAQACPCPAATRKGTALGYVLLDDLQAGMVLGDDLFTEKGQFVLAKGIELEERHLQALRRFGILEVDIVGTSQSELDGGELDPVLIEESVRFQQARFSLNDRDHEVVSEVFELACEQTARRLQSGWKPAVANLPETLGEDLDWSNKPTSEDLVRGKVKLASLPDVYSKIVEALNVPGCAASHLAEIVSKDSSISVRLLKLVNSAFYSLTSKVDSISRAITLLGTRELLSLALGISIVRLFRTIPTELIDMEAFWKHSIRTGLFAQQLARRKGLEETEMFFVGGLLHDIGRLVMLVEMPEFYARALVTAQREGVAIYQAERQELAYDHGQVGRMLGELWRLSRTLSQMIGWHHKPQGDRFSEETCIVHLADFMAHSLGAETNLASSISPFNPRAWEVIDLPTNILAPASQHVERLFMDISRTFLEDD</sequence>
<evidence type="ECO:0000313" key="2">
    <source>
        <dbReference type="EMBL" id="PNU21717.1"/>
    </source>
</evidence>
<organism evidence="2 3">
    <name type="scientific">Geothermobacter hydrogeniphilus</name>
    <dbReference type="NCBI Taxonomy" id="1969733"/>
    <lineage>
        <taxon>Bacteria</taxon>
        <taxon>Pseudomonadati</taxon>
        <taxon>Thermodesulfobacteriota</taxon>
        <taxon>Desulfuromonadia</taxon>
        <taxon>Desulfuromonadales</taxon>
        <taxon>Geothermobacteraceae</taxon>
        <taxon>Geothermobacter</taxon>
    </lineage>
</organism>
<evidence type="ECO:0000313" key="3">
    <source>
        <dbReference type="Proteomes" id="UP000236340"/>
    </source>
</evidence>
<dbReference type="AlphaFoldDB" id="A0A2K2HEJ1"/>
<feature type="domain" description="HDOD" evidence="1">
    <location>
        <begin position="189"/>
        <end position="384"/>
    </location>
</feature>
<dbReference type="InterPro" id="IPR003607">
    <property type="entry name" value="HD/PDEase_dom"/>
</dbReference>
<dbReference type="Pfam" id="PF08668">
    <property type="entry name" value="HDOD"/>
    <property type="match status" value="1"/>
</dbReference>
<dbReference type="EMBL" id="PPFX01000001">
    <property type="protein sequence ID" value="PNU21717.1"/>
    <property type="molecule type" value="Genomic_DNA"/>
</dbReference>
<dbReference type="CDD" id="cd00077">
    <property type="entry name" value="HDc"/>
    <property type="match status" value="1"/>
</dbReference>
<protein>
    <recommendedName>
        <fullName evidence="1">HDOD domain-containing protein</fullName>
    </recommendedName>
</protein>
<dbReference type="PANTHER" id="PTHR33525">
    <property type="match status" value="1"/>
</dbReference>
<proteinExistence type="predicted"/>
<gene>
    <name evidence="2" type="ORF">C2E25_00355</name>
</gene>
<dbReference type="InterPro" id="IPR052340">
    <property type="entry name" value="RNase_Y/CdgJ"/>
</dbReference>
<dbReference type="PANTHER" id="PTHR33525:SF3">
    <property type="entry name" value="RIBONUCLEASE Y"/>
    <property type="match status" value="1"/>
</dbReference>
<dbReference type="PROSITE" id="PS51833">
    <property type="entry name" value="HDOD"/>
    <property type="match status" value="1"/>
</dbReference>
<dbReference type="Gene3D" id="1.10.3210.10">
    <property type="entry name" value="Hypothetical protein af1432"/>
    <property type="match status" value="1"/>
</dbReference>
<dbReference type="SUPFAM" id="SSF109604">
    <property type="entry name" value="HD-domain/PDEase-like"/>
    <property type="match status" value="1"/>
</dbReference>
<dbReference type="Proteomes" id="UP000236340">
    <property type="component" value="Unassembled WGS sequence"/>
</dbReference>
<evidence type="ECO:0000259" key="1">
    <source>
        <dbReference type="PROSITE" id="PS51833"/>
    </source>
</evidence>
<comment type="caution">
    <text evidence="2">The sequence shown here is derived from an EMBL/GenBank/DDBJ whole genome shotgun (WGS) entry which is preliminary data.</text>
</comment>